<dbReference type="InterPro" id="IPR010111">
    <property type="entry name" value="Kynureninase"/>
</dbReference>
<dbReference type="EMBL" id="CP017146">
    <property type="protein sequence ID" value="QHO68489.1"/>
    <property type="molecule type" value="Genomic_DNA"/>
</dbReference>
<keyword evidence="2 4" id="KW-0378">Hydrolase</keyword>
<dbReference type="KEGG" id="mant:BHD05_01410"/>
<keyword evidence="7" id="KW-1185">Reference proteome</keyword>
<reference evidence="6 7" key="1">
    <citation type="submission" date="2016-09" db="EMBL/GenBank/DDBJ databases">
        <title>Complete genome sequence of microbes from the polar regions.</title>
        <authorList>
            <person name="Liao L."/>
            <person name="Chen B."/>
        </authorList>
    </citation>
    <scope>NUCLEOTIDE SEQUENCE [LARGE SCALE GENOMIC DNA]</scope>
    <source>
        <strain evidence="6 7">ZS314</strain>
    </source>
</reference>
<accession>A0A7L5AJL4</accession>
<organism evidence="6 7">
    <name type="scientific">Marisediminicola antarctica</name>
    <dbReference type="NCBI Taxonomy" id="674079"/>
    <lineage>
        <taxon>Bacteria</taxon>
        <taxon>Bacillati</taxon>
        <taxon>Actinomycetota</taxon>
        <taxon>Actinomycetes</taxon>
        <taxon>Micrococcales</taxon>
        <taxon>Microbacteriaceae</taxon>
        <taxon>Marisediminicola</taxon>
    </lineage>
</organism>
<protein>
    <recommendedName>
        <fullName evidence="4">Kynureninase</fullName>
        <ecNumber evidence="4">3.7.1.3</ecNumber>
    </recommendedName>
</protein>
<comment type="pathway">
    <text evidence="4">Amino-acid degradation; L-kynurenine degradation; L-alanine and anthranilate from L-kynurenine: step 1/1.</text>
</comment>
<keyword evidence="3 4" id="KW-0663">Pyridoxal phosphate</keyword>
<dbReference type="UniPathway" id="UPA00334">
    <property type="reaction ID" value="UER00455"/>
</dbReference>
<evidence type="ECO:0000256" key="1">
    <source>
        <dbReference type="ARBA" id="ARBA00022642"/>
    </source>
</evidence>
<dbReference type="InterPro" id="IPR015421">
    <property type="entry name" value="PyrdxlP-dep_Trfase_major"/>
</dbReference>
<dbReference type="AlphaFoldDB" id="A0A7L5AJL4"/>
<comment type="cofactor">
    <cofactor evidence="4">
        <name>pyridoxal 5'-phosphate</name>
        <dbReference type="ChEBI" id="CHEBI:597326"/>
    </cofactor>
</comment>
<dbReference type="GO" id="GO:0043420">
    <property type="term" value="P:anthranilate metabolic process"/>
    <property type="evidence" value="ECO:0007669"/>
    <property type="project" value="TreeGrafter"/>
</dbReference>
<comment type="function">
    <text evidence="4">Catalyzes the cleavage of L-kynurenine (L-Kyn) and L-3-hydroxykynurenine (L-3OHKyn) into anthranilic acid (AA) and 3-hydroxyanthranilic acid (3-OHAA), respectively.</text>
</comment>
<comment type="catalytic activity">
    <reaction evidence="4">
        <text>L-kynurenine + H2O = anthranilate + L-alanine + H(+)</text>
        <dbReference type="Rhea" id="RHEA:16813"/>
        <dbReference type="ChEBI" id="CHEBI:15377"/>
        <dbReference type="ChEBI" id="CHEBI:15378"/>
        <dbReference type="ChEBI" id="CHEBI:16567"/>
        <dbReference type="ChEBI" id="CHEBI:57959"/>
        <dbReference type="ChEBI" id="CHEBI:57972"/>
        <dbReference type="EC" id="3.7.1.3"/>
    </reaction>
</comment>
<dbReference type="Proteomes" id="UP000464507">
    <property type="component" value="Chromosome"/>
</dbReference>
<dbReference type="SUPFAM" id="SSF53383">
    <property type="entry name" value="PLP-dependent transferases"/>
    <property type="match status" value="1"/>
</dbReference>
<comment type="catalytic activity">
    <reaction evidence="4">
        <text>3-hydroxy-L-kynurenine + H2O = 3-hydroxyanthranilate + L-alanine + H(+)</text>
        <dbReference type="Rhea" id="RHEA:25143"/>
        <dbReference type="ChEBI" id="CHEBI:15377"/>
        <dbReference type="ChEBI" id="CHEBI:15378"/>
        <dbReference type="ChEBI" id="CHEBI:36559"/>
        <dbReference type="ChEBI" id="CHEBI:57972"/>
        <dbReference type="ChEBI" id="CHEBI:58125"/>
        <dbReference type="EC" id="3.7.1.3"/>
    </reaction>
</comment>
<dbReference type="InterPro" id="IPR000192">
    <property type="entry name" value="Aminotrans_V_dom"/>
</dbReference>
<dbReference type="UniPathway" id="UPA00253">
    <property type="reaction ID" value="UER00329"/>
</dbReference>
<evidence type="ECO:0000313" key="6">
    <source>
        <dbReference type="EMBL" id="QHO68489.1"/>
    </source>
</evidence>
<name>A0A7L5AJL4_9MICO</name>
<dbReference type="Pfam" id="PF00266">
    <property type="entry name" value="Aminotran_5"/>
    <property type="match status" value="1"/>
</dbReference>
<evidence type="ECO:0000256" key="2">
    <source>
        <dbReference type="ARBA" id="ARBA00022801"/>
    </source>
</evidence>
<comment type="pathway">
    <text evidence="4">Cofactor biosynthesis; NAD(+) biosynthesis; quinolinate from L-kynurenine: step 2/3.</text>
</comment>
<dbReference type="RefSeq" id="WP_161884849.1">
    <property type="nucleotide sequence ID" value="NZ_CP017146.1"/>
</dbReference>
<feature type="domain" description="Aminotransferase class V" evidence="5">
    <location>
        <begin position="108"/>
        <end position="353"/>
    </location>
</feature>
<comment type="subunit">
    <text evidence="4">Homodimer.</text>
</comment>
<dbReference type="InterPro" id="IPR015422">
    <property type="entry name" value="PyrdxlP-dep_Trfase_small"/>
</dbReference>
<dbReference type="GO" id="GO:0030170">
    <property type="term" value="F:pyridoxal phosphate binding"/>
    <property type="evidence" value="ECO:0007669"/>
    <property type="project" value="InterPro"/>
</dbReference>
<proteinExistence type="inferred from homology"/>
<dbReference type="PANTHER" id="PTHR14084:SF0">
    <property type="entry name" value="KYNURENINASE"/>
    <property type="match status" value="1"/>
</dbReference>
<evidence type="ECO:0000256" key="3">
    <source>
        <dbReference type="ARBA" id="ARBA00022898"/>
    </source>
</evidence>
<dbReference type="OrthoDB" id="9812626at2"/>
<dbReference type="GO" id="GO:0097053">
    <property type="term" value="P:L-kynurenine catabolic process"/>
    <property type="evidence" value="ECO:0007669"/>
    <property type="project" value="UniProtKB-UniPathway"/>
</dbReference>
<evidence type="ECO:0000256" key="4">
    <source>
        <dbReference type="PIRNR" id="PIRNR038800"/>
    </source>
</evidence>
<dbReference type="GO" id="GO:0009435">
    <property type="term" value="P:NAD+ biosynthetic process"/>
    <property type="evidence" value="ECO:0007669"/>
    <property type="project" value="UniProtKB-UniPathway"/>
</dbReference>
<dbReference type="Gene3D" id="3.40.640.10">
    <property type="entry name" value="Type I PLP-dependent aspartate aminotransferase-like (Major domain)"/>
    <property type="match status" value="1"/>
</dbReference>
<comment type="similarity">
    <text evidence="4">Belongs to the kynureninase family.</text>
</comment>
<evidence type="ECO:0000313" key="7">
    <source>
        <dbReference type="Proteomes" id="UP000464507"/>
    </source>
</evidence>
<dbReference type="GO" id="GO:0019441">
    <property type="term" value="P:L-tryptophan catabolic process to kynurenine"/>
    <property type="evidence" value="ECO:0007669"/>
    <property type="project" value="TreeGrafter"/>
</dbReference>
<sequence length="401" mass="42975">MNSSGSLDSADPLARYSGLFLRDSAVVSYLDGNSLGRPLTASIERVQQFMTEQWGSRLIRGWGEGWLELPARIGDDLGRVALGAAPGQVVIGDSTTVLVYKLVRAAVDARPDRTEIIIDRENFPTDRYVVEGIAAERGLTVTWIGGESEPESDAGVTAKRLSKKLSDKTAVVVLSHVAYRSGYLAEVPALTELIHAAGALVVWDLSHSVGVVPTQLDAWGVDLATGCSYKYLNGGPGAPAFAYVRSELQGELRQPIQGWIGSRTPFEMGQGYTPADGIGGFTSGTPPIIGMLAMQDMIALIEEVGIDAIRAKSVALTRYAVQLAAELLPDARLASPKDPARRGSHITLDQDGFDEVVPKLWAQGVIPDYREPNGIRIGLSPLSTSFAEVELGIWAIRHPGD</sequence>
<keyword evidence="1 4" id="KW-0662">Pyridine nucleotide biosynthesis</keyword>
<dbReference type="Gene3D" id="3.90.1150.10">
    <property type="entry name" value="Aspartate Aminotransferase, domain 1"/>
    <property type="match status" value="1"/>
</dbReference>
<dbReference type="InterPro" id="IPR015424">
    <property type="entry name" value="PyrdxlP-dep_Trfase"/>
</dbReference>
<dbReference type="PANTHER" id="PTHR14084">
    <property type="entry name" value="KYNURENINASE"/>
    <property type="match status" value="1"/>
</dbReference>
<dbReference type="PIRSF" id="PIRSF038800">
    <property type="entry name" value="KYNU"/>
    <property type="match status" value="1"/>
</dbReference>
<evidence type="ECO:0000259" key="5">
    <source>
        <dbReference type="Pfam" id="PF00266"/>
    </source>
</evidence>
<gene>
    <name evidence="6" type="ORF">BHD05_01410</name>
</gene>
<dbReference type="GO" id="GO:0005737">
    <property type="term" value="C:cytoplasm"/>
    <property type="evidence" value="ECO:0007669"/>
    <property type="project" value="InterPro"/>
</dbReference>
<dbReference type="EC" id="3.7.1.3" evidence="4"/>
<dbReference type="GO" id="GO:0030429">
    <property type="term" value="F:kynureninase activity"/>
    <property type="evidence" value="ECO:0007669"/>
    <property type="project" value="UniProtKB-EC"/>
</dbReference>